<dbReference type="CDD" id="cd22573">
    <property type="entry name" value="RMP1_RBD"/>
    <property type="match status" value="1"/>
</dbReference>
<dbReference type="PANTHER" id="PTHR37792">
    <property type="entry name" value="RIBONUCLEASE MRP PROTEIN SUBUNIT RMP1"/>
    <property type="match status" value="1"/>
</dbReference>
<dbReference type="RefSeq" id="XP_013264342.1">
    <property type="nucleotide sequence ID" value="XM_013408888.1"/>
</dbReference>
<gene>
    <name evidence="3" type="ORF">A1O9_03322</name>
</gene>
<dbReference type="VEuPathDB" id="FungiDB:A1O9_03322"/>
<dbReference type="InterPro" id="IPR047205">
    <property type="entry name" value="RMP1"/>
</dbReference>
<evidence type="ECO:0000313" key="4">
    <source>
        <dbReference type="Proteomes" id="UP000027920"/>
    </source>
</evidence>
<dbReference type="GO" id="GO:0000466">
    <property type="term" value="P:maturation of 5.8S rRNA from tricistronic rRNA transcript (SSU-rRNA, 5.8S rRNA, LSU-rRNA)"/>
    <property type="evidence" value="ECO:0007669"/>
    <property type="project" value="TreeGrafter"/>
</dbReference>
<dbReference type="AlphaFoldDB" id="A0A072PPU7"/>
<feature type="region of interest" description="Disordered" evidence="1">
    <location>
        <begin position="233"/>
        <end position="262"/>
    </location>
</feature>
<name>A0A072PPU7_9EURO</name>
<comment type="caution">
    <text evidence="3">The sequence shown here is derived from an EMBL/GenBank/DDBJ whole genome shotgun (WGS) entry which is preliminary data.</text>
</comment>
<evidence type="ECO:0000256" key="1">
    <source>
        <dbReference type="SAM" id="MobiDB-lite"/>
    </source>
</evidence>
<reference evidence="3 4" key="1">
    <citation type="submission" date="2013-03" db="EMBL/GenBank/DDBJ databases">
        <title>The Genome Sequence of Exophiala aquamarina CBS 119918.</title>
        <authorList>
            <consortium name="The Broad Institute Genomics Platform"/>
            <person name="Cuomo C."/>
            <person name="de Hoog S."/>
            <person name="Gorbushina A."/>
            <person name="Walker B."/>
            <person name="Young S.K."/>
            <person name="Zeng Q."/>
            <person name="Gargeya S."/>
            <person name="Fitzgerald M."/>
            <person name="Haas B."/>
            <person name="Abouelleil A."/>
            <person name="Allen A.W."/>
            <person name="Alvarado L."/>
            <person name="Arachchi H.M."/>
            <person name="Berlin A.M."/>
            <person name="Chapman S.B."/>
            <person name="Gainer-Dewar J."/>
            <person name="Goldberg J."/>
            <person name="Griggs A."/>
            <person name="Gujja S."/>
            <person name="Hansen M."/>
            <person name="Howarth C."/>
            <person name="Imamovic A."/>
            <person name="Ireland A."/>
            <person name="Larimer J."/>
            <person name="McCowan C."/>
            <person name="Murphy C."/>
            <person name="Pearson M."/>
            <person name="Poon T.W."/>
            <person name="Priest M."/>
            <person name="Roberts A."/>
            <person name="Saif S."/>
            <person name="Shea T."/>
            <person name="Sisk P."/>
            <person name="Sykes S."/>
            <person name="Wortman J."/>
            <person name="Nusbaum C."/>
            <person name="Birren B."/>
        </authorList>
    </citation>
    <scope>NUCLEOTIDE SEQUENCE [LARGE SCALE GENOMIC DNA]</scope>
    <source>
        <strain evidence="3 4">CBS 119918</strain>
    </source>
</reference>
<evidence type="ECO:0000313" key="3">
    <source>
        <dbReference type="EMBL" id="KEF61752.1"/>
    </source>
</evidence>
<dbReference type="GO" id="GO:0000172">
    <property type="term" value="C:ribonuclease MRP complex"/>
    <property type="evidence" value="ECO:0007669"/>
    <property type="project" value="InterPro"/>
</dbReference>
<feature type="region of interest" description="Disordered" evidence="1">
    <location>
        <begin position="280"/>
        <end position="415"/>
    </location>
</feature>
<feature type="domain" description="RNase MRP protein 1 RNA binding" evidence="2">
    <location>
        <begin position="27"/>
        <end position="141"/>
    </location>
</feature>
<dbReference type="InterPro" id="IPR047204">
    <property type="entry name" value="RMP1_RBD"/>
</dbReference>
<feature type="compositionally biased region" description="Polar residues" evidence="1">
    <location>
        <begin position="314"/>
        <end position="332"/>
    </location>
</feature>
<dbReference type="Proteomes" id="UP000027920">
    <property type="component" value="Unassembled WGS sequence"/>
</dbReference>
<feature type="compositionally biased region" description="Polar residues" evidence="1">
    <location>
        <begin position="287"/>
        <end position="304"/>
    </location>
</feature>
<dbReference type="GO" id="GO:0042134">
    <property type="term" value="F:rRNA primary transcript binding"/>
    <property type="evidence" value="ECO:0007669"/>
    <property type="project" value="InterPro"/>
</dbReference>
<dbReference type="STRING" id="1182545.A0A072PPU7"/>
<dbReference type="GeneID" id="25278258"/>
<dbReference type="PANTHER" id="PTHR37792:SF1">
    <property type="entry name" value="RIBONUCLEASE MRP PROTEIN SUBUNIT RMP1"/>
    <property type="match status" value="1"/>
</dbReference>
<organism evidence="3 4">
    <name type="scientific">Exophiala aquamarina CBS 119918</name>
    <dbReference type="NCBI Taxonomy" id="1182545"/>
    <lineage>
        <taxon>Eukaryota</taxon>
        <taxon>Fungi</taxon>
        <taxon>Dikarya</taxon>
        <taxon>Ascomycota</taxon>
        <taxon>Pezizomycotina</taxon>
        <taxon>Eurotiomycetes</taxon>
        <taxon>Chaetothyriomycetidae</taxon>
        <taxon>Chaetothyriales</taxon>
        <taxon>Herpotrichiellaceae</taxon>
        <taxon>Exophiala</taxon>
    </lineage>
</organism>
<evidence type="ECO:0000259" key="2">
    <source>
        <dbReference type="Pfam" id="PF20945"/>
    </source>
</evidence>
<dbReference type="GO" id="GO:0000294">
    <property type="term" value="P:nuclear-transcribed mRNA catabolic process, RNase MRP-dependent"/>
    <property type="evidence" value="ECO:0007669"/>
    <property type="project" value="TreeGrafter"/>
</dbReference>
<dbReference type="HOGENOM" id="CLU_031977_2_0_1"/>
<dbReference type="OrthoDB" id="5414547at2759"/>
<dbReference type="Pfam" id="PF20945">
    <property type="entry name" value="RMP1"/>
    <property type="match status" value="1"/>
</dbReference>
<proteinExistence type="predicted"/>
<sequence length="415" mass="45433">MSPTASSGATKGQSRSQTELAKSLHLIDSIFVRHKNQHRRQAWWIPLSLIRKALRKYVVLQARENKLKTPIRTAGAIQAVQDAENVRRRFEVETQVRREREMLGAWIRNTLCPRCYVAFSGLVADTQFTNLGMVLMGVLAEIAGVVGLPQASGEELEEDGSVVRDAQATTRQARSVTAHSLQAVGAERGTLVERIYDSDDLGEVIERHRDSPEVRESLRTSHADHDIRRLSVSVGAKEKVGGGTFASPKAQPPGDNPSQDDDIEMEEDSVAVDAFCTVTTRHKSPTAKAQKSAAQRSRNRNATQAIREKRTKKSAVSLQPTSIASTPPSSLFSKEHSSTATPPLAAKRQLLSGKINSPPKPAIPEAFSKQKGPVEGEEPELVENRTKKTTKSSGTDKSKSRKKKNAIDDMFAGFG</sequence>
<protein>
    <recommendedName>
        <fullName evidence="2">RNase MRP protein 1 RNA binding domain-containing protein</fullName>
    </recommendedName>
</protein>
<accession>A0A072PPU7</accession>
<keyword evidence="4" id="KW-1185">Reference proteome</keyword>
<dbReference type="EMBL" id="AMGV01000002">
    <property type="protein sequence ID" value="KEF61752.1"/>
    <property type="molecule type" value="Genomic_DNA"/>
</dbReference>